<accession>A0A0L0FVJ4</accession>
<dbReference type="EMBL" id="KQ242095">
    <property type="protein sequence ID" value="KNC80875.1"/>
    <property type="molecule type" value="Genomic_DNA"/>
</dbReference>
<dbReference type="OrthoDB" id="36719at2759"/>
<evidence type="ECO:0000313" key="2">
    <source>
        <dbReference type="Proteomes" id="UP000054560"/>
    </source>
</evidence>
<gene>
    <name evidence="1" type="ORF">SARC_06774</name>
</gene>
<dbReference type="STRING" id="667725.A0A0L0FVJ4"/>
<keyword evidence="2" id="KW-1185">Reference proteome</keyword>
<reference evidence="1 2" key="1">
    <citation type="submission" date="2011-02" db="EMBL/GenBank/DDBJ databases">
        <title>The Genome Sequence of Sphaeroforma arctica JP610.</title>
        <authorList>
            <consortium name="The Broad Institute Genome Sequencing Platform"/>
            <person name="Russ C."/>
            <person name="Cuomo C."/>
            <person name="Young S.K."/>
            <person name="Zeng Q."/>
            <person name="Gargeya S."/>
            <person name="Alvarado L."/>
            <person name="Berlin A."/>
            <person name="Chapman S.B."/>
            <person name="Chen Z."/>
            <person name="Freedman E."/>
            <person name="Gellesch M."/>
            <person name="Goldberg J."/>
            <person name="Griggs A."/>
            <person name="Gujja S."/>
            <person name="Heilman E."/>
            <person name="Heiman D."/>
            <person name="Howarth C."/>
            <person name="Mehta T."/>
            <person name="Neiman D."/>
            <person name="Pearson M."/>
            <person name="Roberts A."/>
            <person name="Saif S."/>
            <person name="Shea T."/>
            <person name="Shenoy N."/>
            <person name="Sisk P."/>
            <person name="Stolte C."/>
            <person name="Sykes S."/>
            <person name="White J."/>
            <person name="Yandava C."/>
            <person name="Burger G."/>
            <person name="Gray M.W."/>
            <person name="Holland P.W.H."/>
            <person name="King N."/>
            <person name="Lang F.B.F."/>
            <person name="Roger A.J."/>
            <person name="Ruiz-Trillo I."/>
            <person name="Haas B."/>
            <person name="Nusbaum C."/>
            <person name="Birren B."/>
        </authorList>
    </citation>
    <scope>NUCLEOTIDE SEQUENCE [LARGE SCALE GENOMIC DNA]</scope>
    <source>
        <strain evidence="1 2">JP610</strain>
    </source>
</reference>
<protein>
    <submittedName>
        <fullName evidence="1">Uncharacterized protein</fullName>
    </submittedName>
</protein>
<sequence>MYPDKPPKRIVGPGGRMVVNPEWKRWRENIETQEVEKYGYEFVPAGAIYANGTDTNNTLIPVTNHEDHAEMVNSGCPYPLVEEVGDLYNEMREPDYALEIGGDPQAGLNDLISANFAKYELSLATLSKVMRLTVYDQLEFIIDDSGSMGAWSDTIDPVTTQKHTRWTEAKHRIKQKLDILSLFACPPIHFRFMNNTRNNFNVTRAGKSPEQFKREAFSLVEGAFRARPNGGTPAFTTLQKSFDEGRGKKVFRYVYFDGVPNERVRNAEEKIRDLLLDPRDRGNPEDSPVNFLSCTDEDDCVEWVKQLEEADMYCGGPSYLAEIDDFDTEANEVFGDQGKVFPYNKGMYLVCSLVAAAFPDTLDALDECIPIPRFTLERDFVGFELQDSDYKRYWDGFIEGQQVKRTSRAYRSDRIEKFKADFTWHYSDFAQCKGESIDIPAVKVYKEGLTNLIKTPGDNDQSAQSNTGGSFLSWFGY</sequence>
<proteinExistence type="predicted"/>
<dbReference type="RefSeq" id="XP_014154777.1">
    <property type="nucleotide sequence ID" value="XM_014299302.1"/>
</dbReference>
<dbReference type="eggNOG" id="ENOG502SBZN">
    <property type="taxonomic scope" value="Eukaryota"/>
</dbReference>
<dbReference type="AlphaFoldDB" id="A0A0L0FVJ4"/>
<dbReference type="GeneID" id="25907278"/>
<organism evidence="1 2">
    <name type="scientific">Sphaeroforma arctica JP610</name>
    <dbReference type="NCBI Taxonomy" id="667725"/>
    <lineage>
        <taxon>Eukaryota</taxon>
        <taxon>Ichthyosporea</taxon>
        <taxon>Ichthyophonida</taxon>
        <taxon>Sphaeroforma</taxon>
    </lineage>
</organism>
<name>A0A0L0FVJ4_9EUKA</name>
<dbReference type="Proteomes" id="UP000054560">
    <property type="component" value="Unassembled WGS sequence"/>
</dbReference>
<evidence type="ECO:0000313" key="1">
    <source>
        <dbReference type="EMBL" id="KNC80875.1"/>
    </source>
</evidence>